<proteinExistence type="predicted"/>
<dbReference type="GO" id="GO:0019058">
    <property type="term" value="P:viral life cycle"/>
    <property type="evidence" value="ECO:0007669"/>
    <property type="project" value="UniProtKB-ARBA"/>
</dbReference>
<organism evidence="3 4">
    <name type="scientific">uncultured phage cr126_1</name>
    <dbReference type="NCBI Taxonomy" id="2772075"/>
    <lineage>
        <taxon>Viruses</taxon>
        <taxon>Duplodnaviria</taxon>
        <taxon>Heunggongvirae</taxon>
        <taxon>Uroviricota</taxon>
        <taxon>Caudoviricetes</taxon>
        <taxon>Crassvirales</taxon>
        <taxon>Steigviridae</taxon>
        <taxon>Asinivirinae</taxon>
        <taxon>Kolpuevirus</taxon>
        <taxon>Kolpuevirus hominis</taxon>
    </lineage>
</organism>
<dbReference type="KEGG" id="vg:65130225"/>
<dbReference type="EMBL" id="MT774391">
    <property type="protein sequence ID" value="QOR59618.1"/>
    <property type="molecule type" value="Genomic_DNA"/>
</dbReference>
<dbReference type="SUPFAM" id="SSF51126">
    <property type="entry name" value="Pectin lyase-like"/>
    <property type="match status" value="1"/>
</dbReference>
<evidence type="ECO:0000313" key="3">
    <source>
        <dbReference type="EMBL" id="QOR59618.1"/>
    </source>
</evidence>
<dbReference type="GeneID" id="65130225"/>
<dbReference type="RefSeq" id="YP_010111776.1">
    <property type="nucleotide sequence ID" value="NC_055884.1"/>
</dbReference>
<name>A0A7M1RZ40_9CAUD</name>
<comment type="subcellular location">
    <subcellularLocation>
        <location evidence="1">Virion</location>
    </subcellularLocation>
</comment>
<dbReference type="InterPro" id="IPR011050">
    <property type="entry name" value="Pectin_lyase_fold/virulence"/>
</dbReference>
<dbReference type="Proteomes" id="UP000594161">
    <property type="component" value="Segment"/>
</dbReference>
<keyword evidence="4" id="KW-1185">Reference proteome</keyword>
<evidence type="ECO:0000313" key="4">
    <source>
        <dbReference type="Proteomes" id="UP000594161"/>
    </source>
</evidence>
<keyword evidence="2" id="KW-0946">Virion</keyword>
<accession>A0A7M1RZ40</accession>
<evidence type="ECO:0000256" key="2">
    <source>
        <dbReference type="ARBA" id="ARBA00022844"/>
    </source>
</evidence>
<protein>
    <recommendedName>
        <fullName evidence="5">Right handed beta helix domain-containing protein</fullName>
    </recommendedName>
</protein>
<sequence>MFFTQEDYRKIEKWLLANSVKDTEFAGASLPLKGNETVAFVQDGKNVNVLLKDLIEQIFLLGVSDFLNVTDKYGESRISLTQAIQLIPYKSRKIGQVITFLDEDGEWKLFQFQGERVNQWNNATLWVDLIERIQGISIIDSEDITATVDNLNQTSLTFADKNYNTTDYSGLGRVYLRKNIQTVVNPNTGITYSTNFLTQAMLSKENTIYIIQYDYNLNGQTITIPSGCVLLFEGGSISNGTLIGNSTIVVYNNHSIFSNIVGGGTFNYFDIIPELFGYLSGLDSSKTIQQAIDFAYSVGINEVKLLPKVYSVDYTIKVPSQFTFGGIIEAANSEYNESMATIRPTTQVPVIELTSNKQTFKDAASLINIHDLYIYPSSTSNIGIYGIYFNGQSRETMFGVGRLKFQRLFIRGCEYGIYLKPTGYSSVAFLEWDNIYTVYSKIGVRIEGLAISGQNKPWMNQNIYRNCCFTDNYLGGFYVSNVHSMQTNKFLNCTFERNGTIYTQEDVTNTGLFGIRLYNVGTGPVSFDNCYFEHNADTVIQGIDISDNKNCATIVLRGNAACYFHNNLFANYIRLVAIEKFAEVVMKDNELLSAAPASPVTGLIKVYDPVSNYSRIKVEQLVQFPTDINVNHVLDLELKNLGRNMYLETNTNLTNEQNISLSSTKILNKQVTFYFSNTGSNYNTGFTINSPLKTISEIMKYDISDVETINIVLMDDNISFGYMVTYLIQNKNINFSSVDNTSKILLWEYNNSTTPKIKAVECNISFNNIQLLINSDVRASALFNSINSNYILDNVVFNNGAANNIKCYFLLPTRNSKDVLYLSNTSIINNDDKLFGIIWFAYSNYSLLLQNTGNSIESDKGHDSRSSTTQQLYEIAQSTIPNGWETYNTDLENRVIRNNGEWTNEDGTLVSKVVIV</sequence>
<reference evidence="3 4" key="1">
    <citation type="submission" date="2020-07" db="EMBL/GenBank/DDBJ databases">
        <title>Taxonomic proposal: Crassvirales, a new order of highly abundant and diverse bacterial viruses.</title>
        <authorList>
            <person name="Shkoporov A.N."/>
            <person name="Stockdale S.R."/>
            <person name="Guerin E."/>
            <person name="Ross R.P."/>
            <person name="Hill C."/>
        </authorList>
    </citation>
    <scope>NUCLEOTIDE SEQUENCE [LARGE SCALE GENOMIC DNA]</scope>
</reference>
<dbReference type="GO" id="GO:0044423">
    <property type="term" value="C:virion component"/>
    <property type="evidence" value="ECO:0007669"/>
    <property type="project" value="UniProtKB-KW"/>
</dbReference>
<dbReference type="GO" id="GO:0051701">
    <property type="term" value="P:biological process involved in interaction with host"/>
    <property type="evidence" value="ECO:0007669"/>
    <property type="project" value="UniProtKB-ARBA"/>
</dbReference>
<evidence type="ECO:0008006" key="5">
    <source>
        <dbReference type="Google" id="ProtNLM"/>
    </source>
</evidence>
<evidence type="ECO:0000256" key="1">
    <source>
        <dbReference type="ARBA" id="ARBA00004328"/>
    </source>
</evidence>